<proteinExistence type="predicted"/>
<sequence length="283" mass="27962">MREALRRTNFAGREVTLAQGVAVAIAVPVLTGLAGMRGRAAAAAGIGALGLADDLLEPIQRRRGAATSKGLRGHARALREGTLTTGAAKAIGIPVLCVAAALTETGGPRRSLAARGAGAVLDGAIAAGTANLVNLLDLRPGRALKASLLLSALAAASPRRLQSDAESPLAPAPDARERGRALGAAAAGISALALPVDLREKGMLGDTGANALGAMIGTALALRLQAAPGSPASAHVRSAAARGAALLGLSALTLASERVSFSAVIEANPALRALDALGRRGAP</sequence>
<name>A0ABT0R0T8_9MICO</name>
<gene>
    <name evidence="1" type="ORF">Bequi_09040</name>
</gene>
<dbReference type="EMBL" id="JAKNCJ010000003">
    <property type="protein sequence ID" value="MCL6423527.1"/>
    <property type="molecule type" value="Genomic_DNA"/>
</dbReference>
<evidence type="ECO:0000313" key="2">
    <source>
        <dbReference type="Proteomes" id="UP001203761"/>
    </source>
</evidence>
<comment type="caution">
    <text evidence="1">The sequence shown here is derived from an EMBL/GenBank/DDBJ whole genome shotgun (WGS) entry which is preliminary data.</text>
</comment>
<accession>A0ABT0R0T8</accession>
<dbReference type="RefSeq" id="WP_249737598.1">
    <property type="nucleotide sequence ID" value="NZ_JAKNCJ010000003.1"/>
</dbReference>
<reference evidence="1" key="1">
    <citation type="submission" date="2022-02" db="EMBL/GenBank/DDBJ databases">
        <authorList>
            <person name="Lee M."/>
            <person name="Kim S.-J."/>
            <person name="Jung M.-Y."/>
        </authorList>
    </citation>
    <scope>NUCLEOTIDE SEQUENCE</scope>
    <source>
        <strain evidence="1">JHP9</strain>
    </source>
</reference>
<dbReference type="Proteomes" id="UP001203761">
    <property type="component" value="Unassembled WGS sequence"/>
</dbReference>
<evidence type="ECO:0000313" key="1">
    <source>
        <dbReference type="EMBL" id="MCL6423527.1"/>
    </source>
</evidence>
<organism evidence="1 2">
    <name type="scientific">Brachybacterium equifaecis</name>
    <dbReference type="NCBI Taxonomy" id="2910770"/>
    <lineage>
        <taxon>Bacteria</taxon>
        <taxon>Bacillati</taxon>
        <taxon>Actinomycetota</taxon>
        <taxon>Actinomycetes</taxon>
        <taxon>Micrococcales</taxon>
        <taxon>Dermabacteraceae</taxon>
        <taxon>Brachybacterium</taxon>
    </lineage>
</organism>
<protein>
    <submittedName>
        <fullName evidence="1">Uncharacterized protein</fullName>
    </submittedName>
</protein>
<keyword evidence="2" id="KW-1185">Reference proteome</keyword>